<dbReference type="Proteomes" id="UP000193090">
    <property type="component" value="Unassembled WGS sequence"/>
</dbReference>
<dbReference type="Pfam" id="PF00823">
    <property type="entry name" value="PPE"/>
    <property type="match status" value="1"/>
</dbReference>
<comment type="similarity">
    <text evidence="1">Belongs to the mycobacterial PPE family.</text>
</comment>
<organism evidence="4 5">
    <name type="scientific">Mycolicibacillus trivialis</name>
    <dbReference type="NCBI Taxonomy" id="1798"/>
    <lineage>
        <taxon>Bacteria</taxon>
        <taxon>Bacillati</taxon>
        <taxon>Actinomycetota</taxon>
        <taxon>Actinomycetes</taxon>
        <taxon>Mycobacteriales</taxon>
        <taxon>Mycobacteriaceae</taxon>
        <taxon>Mycolicibacillus</taxon>
    </lineage>
</organism>
<dbReference type="Gene3D" id="1.20.1260.20">
    <property type="entry name" value="PPE superfamily"/>
    <property type="match status" value="1"/>
</dbReference>
<dbReference type="InterPro" id="IPR000030">
    <property type="entry name" value="PPE_dom"/>
</dbReference>
<feature type="domain" description="PPE" evidence="3">
    <location>
        <begin position="1"/>
        <end position="137"/>
    </location>
</feature>
<proteinExistence type="inferred from homology"/>
<dbReference type="PANTHER" id="PTHR46766">
    <property type="entry name" value="GLUTAMINE-RICH PROTEIN 2"/>
    <property type="match status" value="1"/>
</dbReference>
<evidence type="ECO:0000256" key="1">
    <source>
        <dbReference type="ARBA" id="ARBA00010652"/>
    </source>
</evidence>
<dbReference type="PANTHER" id="PTHR46766:SF1">
    <property type="entry name" value="GLUTAMINE-RICH PROTEIN 2"/>
    <property type="match status" value="1"/>
</dbReference>
<sequence length="380" mass="38236">MLEASVSWENLAAELETTAQTIQSLTGGLVAEWTGPSALAMEGAVSPYVAWLHESSIEAADAGARAGAVAAAFEQARTTSIPLAMVLANRVRLLTLVSTNILGQNTGLIAACEAEYQMYWADDVMAMLQYQSASHAARPATERQHPPPTVSRMSTGEETMVAKPSLATEIMPNLSLPEIPGLGSLGDIGTSIPILGDVYSIVSNPASILTTPGMSSASELFNIPARMMTAPVSMLTSLTRGGGTGGTGLGGLGQLGGGGTSSLLDAINEMVSGKLQGLTSGLSNQLSSWGSQIGQQVGAQLANASRIGGLSVPDGAIQTITRALPVPPATTVVSPTTVQAGMPGGPFAQAMMGALAGRGFGGLGSMAKAGAKAAASAKGG</sequence>
<name>A0A1X2EPL3_9MYCO</name>
<accession>A0A1X2EPL3</accession>
<dbReference type="AlphaFoldDB" id="A0A1X2EPL3"/>
<dbReference type="GO" id="GO:0052572">
    <property type="term" value="P:response to host immune response"/>
    <property type="evidence" value="ECO:0007669"/>
    <property type="project" value="TreeGrafter"/>
</dbReference>
<dbReference type="EMBL" id="LQPZ01000008">
    <property type="protein sequence ID" value="ORX07920.1"/>
    <property type="molecule type" value="Genomic_DNA"/>
</dbReference>
<evidence type="ECO:0000313" key="4">
    <source>
        <dbReference type="EMBL" id="ORX07920.1"/>
    </source>
</evidence>
<comment type="caution">
    <text evidence="4">The sequence shown here is derived from an EMBL/GenBank/DDBJ whole genome shotgun (WGS) entry which is preliminary data.</text>
</comment>
<gene>
    <name evidence="4" type="ORF">AWC30_03095</name>
</gene>
<evidence type="ECO:0000256" key="2">
    <source>
        <dbReference type="SAM" id="MobiDB-lite"/>
    </source>
</evidence>
<dbReference type="SUPFAM" id="SSF140459">
    <property type="entry name" value="PE/PPE dimer-like"/>
    <property type="match status" value="1"/>
</dbReference>
<keyword evidence="5" id="KW-1185">Reference proteome</keyword>
<evidence type="ECO:0000259" key="3">
    <source>
        <dbReference type="Pfam" id="PF00823"/>
    </source>
</evidence>
<evidence type="ECO:0000313" key="5">
    <source>
        <dbReference type="Proteomes" id="UP000193090"/>
    </source>
</evidence>
<feature type="region of interest" description="Disordered" evidence="2">
    <location>
        <begin position="136"/>
        <end position="156"/>
    </location>
</feature>
<dbReference type="InterPro" id="IPR038332">
    <property type="entry name" value="PPE_sf"/>
</dbReference>
<reference evidence="4 5" key="1">
    <citation type="submission" date="2016-01" db="EMBL/GenBank/DDBJ databases">
        <title>The new phylogeny of the genus Mycobacterium.</title>
        <authorList>
            <person name="Tarcisio F."/>
            <person name="Conor M."/>
            <person name="Antonella G."/>
            <person name="Elisabetta G."/>
            <person name="Giulia F.S."/>
            <person name="Sara T."/>
            <person name="Anna F."/>
            <person name="Clotilde B."/>
            <person name="Roberto B."/>
            <person name="Veronica D.S."/>
            <person name="Fabio R."/>
            <person name="Monica P."/>
            <person name="Olivier J."/>
            <person name="Enrico T."/>
            <person name="Nicola S."/>
        </authorList>
    </citation>
    <scope>NUCLEOTIDE SEQUENCE [LARGE SCALE GENOMIC DNA]</scope>
    <source>
        <strain evidence="4 5">DSM 44153</strain>
    </source>
</reference>
<dbReference type="STRING" id="1798.AWC30_03095"/>
<protein>
    <recommendedName>
        <fullName evidence="3">PPE domain-containing protein</fullName>
    </recommendedName>
</protein>